<name>A0A8J6Y114_9BACT</name>
<evidence type="ECO:0000256" key="2">
    <source>
        <dbReference type="ARBA" id="ARBA00023015"/>
    </source>
</evidence>
<dbReference type="InterPro" id="IPR039425">
    <property type="entry name" value="RNA_pol_sigma-70-like"/>
</dbReference>
<proteinExistence type="inferred from homology"/>
<feature type="domain" description="RNA polymerase sigma-70 region 2" evidence="5">
    <location>
        <begin position="7"/>
        <end position="72"/>
    </location>
</feature>
<evidence type="ECO:0000259" key="5">
    <source>
        <dbReference type="Pfam" id="PF04542"/>
    </source>
</evidence>
<dbReference type="InterPro" id="IPR013324">
    <property type="entry name" value="RNA_pol_sigma_r3/r4-like"/>
</dbReference>
<dbReference type="PANTHER" id="PTHR43133">
    <property type="entry name" value="RNA POLYMERASE ECF-TYPE SIGMA FACTO"/>
    <property type="match status" value="1"/>
</dbReference>
<dbReference type="Pfam" id="PF08281">
    <property type="entry name" value="Sigma70_r4_2"/>
    <property type="match status" value="1"/>
</dbReference>
<dbReference type="InterPro" id="IPR007627">
    <property type="entry name" value="RNA_pol_sigma70_r2"/>
</dbReference>
<keyword evidence="2" id="KW-0805">Transcription regulation</keyword>
<gene>
    <name evidence="7" type="ORF">IFJ97_06460</name>
</gene>
<dbReference type="GO" id="GO:0016987">
    <property type="term" value="F:sigma factor activity"/>
    <property type="evidence" value="ECO:0007669"/>
    <property type="project" value="UniProtKB-KW"/>
</dbReference>
<dbReference type="Proteomes" id="UP000598633">
    <property type="component" value="Unassembled WGS sequence"/>
</dbReference>
<accession>A0A8J6Y114</accession>
<reference evidence="7 8" key="1">
    <citation type="submission" date="2020-08" db="EMBL/GenBank/DDBJ databases">
        <title>Acidobacteriota in marine sediments use diverse sulfur dissimilation pathways.</title>
        <authorList>
            <person name="Wasmund K."/>
        </authorList>
    </citation>
    <scope>NUCLEOTIDE SEQUENCE [LARGE SCALE GENOMIC DNA]</scope>
    <source>
        <strain evidence="7">MAG AM3-A</strain>
    </source>
</reference>
<dbReference type="GO" id="GO:0003677">
    <property type="term" value="F:DNA binding"/>
    <property type="evidence" value="ECO:0007669"/>
    <property type="project" value="InterPro"/>
</dbReference>
<dbReference type="Gene3D" id="1.10.1740.10">
    <property type="match status" value="1"/>
</dbReference>
<dbReference type="InterPro" id="IPR036388">
    <property type="entry name" value="WH-like_DNA-bd_sf"/>
</dbReference>
<keyword evidence="4" id="KW-0804">Transcription</keyword>
<keyword evidence="3" id="KW-0731">Sigma factor</keyword>
<dbReference type="InterPro" id="IPR014284">
    <property type="entry name" value="RNA_pol_sigma-70_dom"/>
</dbReference>
<evidence type="ECO:0000256" key="4">
    <source>
        <dbReference type="ARBA" id="ARBA00023163"/>
    </source>
</evidence>
<dbReference type="EMBL" id="JACXWA010000109">
    <property type="protein sequence ID" value="MBD3870986.1"/>
    <property type="molecule type" value="Genomic_DNA"/>
</dbReference>
<protein>
    <submittedName>
        <fullName evidence="7">Sigma-70 family RNA polymerase sigma factor</fullName>
    </submittedName>
</protein>
<dbReference type="NCBIfam" id="TIGR02937">
    <property type="entry name" value="sigma70-ECF"/>
    <property type="match status" value="1"/>
</dbReference>
<dbReference type="Pfam" id="PF04542">
    <property type="entry name" value="Sigma70_r2"/>
    <property type="match status" value="1"/>
</dbReference>
<dbReference type="InterPro" id="IPR013249">
    <property type="entry name" value="RNA_pol_sigma70_r4_t2"/>
</dbReference>
<comment type="caution">
    <text evidence="7">The sequence shown here is derived from an EMBL/GenBank/DDBJ whole genome shotgun (WGS) entry which is preliminary data.</text>
</comment>
<comment type="similarity">
    <text evidence="1">Belongs to the sigma-70 factor family. ECF subfamily.</text>
</comment>
<dbReference type="AlphaFoldDB" id="A0A8J6Y114"/>
<evidence type="ECO:0000256" key="1">
    <source>
        <dbReference type="ARBA" id="ARBA00010641"/>
    </source>
</evidence>
<dbReference type="SUPFAM" id="SSF88659">
    <property type="entry name" value="Sigma3 and sigma4 domains of RNA polymerase sigma factors"/>
    <property type="match status" value="1"/>
</dbReference>
<organism evidence="7 8">
    <name type="scientific">Candidatus Sulfomarinibacter kjeldsenii</name>
    <dbReference type="NCBI Taxonomy" id="2885994"/>
    <lineage>
        <taxon>Bacteria</taxon>
        <taxon>Pseudomonadati</taxon>
        <taxon>Acidobacteriota</taxon>
        <taxon>Thermoanaerobaculia</taxon>
        <taxon>Thermoanaerobaculales</taxon>
        <taxon>Candidatus Sulfomarinibacteraceae</taxon>
        <taxon>Candidatus Sulfomarinibacter</taxon>
    </lineage>
</organism>
<evidence type="ECO:0000313" key="8">
    <source>
        <dbReference type="Proteomes" id="UP000598633"/>
    </source>
</evidence>
<dbReference type="GO" id="GO:0006352">
    <property type="term" value="P:DNA-templated transcription initiation"/>
    <property type="evidence" value="ECO:0007669"/>
    <property type="project" value="InterPro"/>
</dbReference>
<dbReference type="SUPFAM" id="SSF88946">
    <property type="entry name" value="Sigma2 domain of RNA polymerase sigma factors"/>
    <property type="match status" value="1"/>
</dbReference>
<sequence>MDFDLVYERFRLPVWRLARRLTTSEEEALDTTQEIFLRVWRGLPGFRGEAKLSTWVFQIAWNYLRAHRRKMGRKHQIIGENINAAQDLVESAVDTGPDPERRARATQLLDRIEVALKRLPEHYRVVVWLRDGEDLSYQEIADALDVPIGTVRSRLARARGALKEMVES</sequence>
<dbReference type="InterPro" id="IPR013325">
    <property type="entry name" value="RNA_pol_sigma_r2"/>
</dbReference>
<dbReference type="CDD" id="cd06171">
    <property type="entry name" value="Sigma70_r4"/>
    <property type="match status" value="1"/>
</dbReference>
<feature type="domain" description="RNA polymerase sigma factor 70 region 4 type 2" evidence="6">
    <location>
        <begin position="110"/>
        <end position="162"/>
    </location>
</feature>
<evidence type="ECO:0000313" key="7">
    <source>
        <dbReference type="EMBL" id="MBD3870986.1"/>
    </source>
</evidence>
<dbReference type="PANTHER" id="PTHR43133:SF51">
    <property type="entry name" value="RNA POLYMERASE SIGMA FACTOR"/>
    <property type="match status" value="1"/>
</dbReference>
<dbReference type="Gene3D" id="1.10.10.10">
    <property type="entry name" value="Winged helix-like DNA-binding domain superfamily/Winged helix DNA-binding domain"/>
    <property type="match status" value="1"/>
</dbReference>
<evidence type="ECO:0000256" key="3">
    <source>
        <dbReference type="ARBA" id="ARBA00023082"/>
    </source>
</evidence>
<evidence type="ECO:0000259" key="6">
    <source>
        <dbReference type="Pfam" id="PF08281"/>
    </source>
</evidence>